<proteinExistence type="predicted"/>
<evidence type="ECO:0000313" key="1">
    <source>
        <dbReference type="EMBL" id="ETO24405.1"/>
    </source>
</evidence>
<name>X6NDM7_RETFI</name>
<protein>
    <submittedName>
        <fullName evidence="1">Uncharacterized protein</fullName>
    </submittedName>
</protein>
<dbReference type="EMBL" id="ASPP01009235">
    <property type="protein sequence ID" value="ETO24405.1"/>
    <property type="molecule type" value="Genomic_DNA"/>
</dbReference>
<evidence type="ECO:0000313" key="2">
    <source>
        <dbReference type="Proteomes" id="UP000023152"/>
    </source>
</evidence>
<dbReference type="AlphaFoldDB" id="X6NDM7"/>
<reference evidence="1 2" key="1">
    <citation type="journal article" date="2013" name="Curr. Biol.">
        <title>The Genome of the Foraminiferan Reticulomyxa filosa.</title>
        <authorList>
            <person name="Glockner G."/>
            <person name="Hulsmann N."/>
            <person name="Schleicher M."/>
            <person name="Noegel A.A."/>
            <person name="Eichinger L."/>
            <person name="Gallinger C."/>
            <person name="Pawlowski J."/>
            <person name="Sierra R."/>
            <person name="Euteneuer U."/>
            <person name="Pillet L."/>
            <person name="Moustafa A."/>
            <person name="Platzer M."/>
            <person name="Groth M."/>
            <person name="Szafranski K."/>
            <person name="Schliwa M."/>
        </authorList>
    </citation>
    <scope>NUCLEOTIDE SEQUENCE [LARGE SCALE GENOMIC DNA]</scope>
</reference>
<dbReference type="Proteomes" id="UP000023152">
    <property type="component" value="Unassembled WGS sequence"/>
</dbReference>
<accession>X6NDM7</accession>
<keyword evidence="2" id="KW-1185">Reference proteome</keyword>
<organism evidence="1 2">
    <name type="scientific">Reticulomyxa filosa</name>
    <dbReference type="NCBI Taxonomy" id="46433"/>
    <lineage>
        <taxon>Eukaryota</taxon>
        <taxon>Sar</taxon>
        <taxon>Rhizaria</taxon>
        <taxon>Retaria</taxon>
        <taxon>Foraminifera</taxon>
        <taxon>Monothalamids</taxon>
        <taxon>Reticulomyxidae</taxon>
        <taxon>Reticulomyxa</taxon>
    </lineage>
</organism>
<gene>
    <name evidence="1" type="ORF">RFI_12751</name>
</gene>
<comment type="caution">
    <text evidence="1">The sequence shown here is derived from an EMBL/GenBank/DDBJ whole genome shotgun (WGS) entry which is preliminary data.</text>
</comment>
<sequence>MLPEGHDFANPVQLLLVQKARARLKIWRNTKAKEIQFKNFQKSKKSQTFHTVYAMRRPLKGHSVFYHWALVFEGTMLLRVEFFDDNKIHYILTQERRSVWFDVNDNYTKRWSVIASMPAIRRKEVLSVPLVGWWLQYWIKRKSMYSSYANNCQHFVRDIVAHFNTITALDLNGYMDAQVGSAFIPGMMVSHNMSQFASTFDEWNKGKQLECITSQEDAAKEKQIPHEEKFNNYIIQNFDIDFCFSAPFLSTRKVKKLDLALGMYFLCLCSFL</sequence>